<feature type="chain" id="PRO_5041455896" description="DUF3868 domain-containing protein" evidence="1">
    <location>
        <begin position="23"/>
        <end position="382"/>
    </location>
</feature>
<comment type="caution">
    <text evidence="2">The sequence shown here is derived from an EMBL/GenBank/DDBJ whole genome shotgun (WGS) entry which is preliminary data.</text>
</comment>
<evidence type="ECO:0000313" key="2">
    <source>
        <dbReference type="EMBL" id="MBM6857796.1"/>
    </source>
</evidence>
<dbReference type="AlphaFoldDB" id="A0AA40ZUH5"/>
<keyword evidence="1" id="KW-0732">Signal</keyword>
<feature type="signal peptide" evidence="1">
    <location>
        <begin position="1"/>
        <end position="22"/>
    </location>
</feature>
<evidence type="ECO:0008006" key="4">
    <source>
        <dbReference type="Google" id="ProtNLM"/>
    </source>
</evidence>
<organism evidence="2 3">
    <name type="scientific">Caecibacteroides pullorum</name>
    <dbReference type="NCBI Taxonomy" id="2725562"/>
    <lineage>
        <taxon>Bacteria</taxon>
        <taxon>Pseudomonadati</taxon>
        <taxon>Bacteroidota</taxon>
        <taxon>Bacteroidia</taxon>
        <taxon>Bacteroidales</taxon>
        <taxon>Bacteroidaceae</taxon>
        <taxon>Caecibacteroides</taxon>
    </lineage>
</organism>
<accession>A0AA40ZUH5</accession>
<proteinExistence type="predicted"/>
<evidence type="ECO:0000256" key="1">
    <source>
        <dbReference type="SAM" id="SignalP"/>
    </source>
</evidence>
<name>A0AA40ZUH5_9BACT</name>
<evidence type="ECO:0000313" key="3">
    <source>
        <dbReference type="Proteomes" id="UP000698924"/>
    </source>
</evidence>
<reference evidence="2 3" key="1">
    <citation type="journal article" date="2021" name="Sci. Rep.">
        <title>The distribution of antibiotic resistance genes in chicken gut microbiota commensals.</title>
        <authorList>
            <person name="Juricova H."/>
            <person name="Matiasovicova J."/>
            <person name="Kubasova T."/>
            <person name="Cejkova D."/>
            <person name="Rychlik I."/>
        </authorList>
    </citation>
    <scope>NUCLEOTIDE SEQUENCE [LARGE SCALE GENOMIC DNA]</scope>
    <source>
        <strain evidence="2 3">An421</strain>
    </source>
</reference>
<gene>
    <name evidence="2" type="ORF">H6D15_09335</name>
</gene>
<protein>
    <recommendedName>
        <fullName evidence="4">DUF3868 domain-containing protein</fullName>
    </recommendedName>
</protein>
<dbReference type="Proteomes" id="UP000698924">
    <property type="component" value="Unassembled WGS sequence"/>
</dbReference>
<dbReference type="EMBL" id="JACJMO010000012">
    <property type="protein sequence ID" value="MBM6857796.1"/>
    <property type="molecule type" value="Genomic_DNA"/>
</dbReference>
<keyword evidence="3" id="KW-1185">Reference proteome</keyword>
<dbReference type="RefSeq" id="WP_204972008.1">
    <property type="nucleotide sequence ID" value="NZ_JAAZTS010000007.1"/>
</dbReference>
<sequence>MKFLNNVIYVLILFCFSCNLKAQTVKQIEVAGNAPYVDHISLIPGTTDMDLLVKISFNEPSNKLTVNLISYRKLFVFQDNVRYSHAVRFRKLRPNRLPYVVESDEKARYKMMKPLRKSIKPKRKHIFKQWIEYEGLQPQPTEYKMVNDYIEQTFDILHEVADVSITLRDILVMSEQTGRKKIKYNLFFQTDLNRKYNISIKRDPCFGKEEEIQAAATLLENIKTGYTTLDQKFGQHSNLKSPESEGIFNEMKALLLKQYPKKEETSACPDIQSSIEAYNSYVDAIQKMQCKFQVIREKQSTKFDLSADYILATARQIDNNTNKWLLSSDEIEKKDLETACKQAITLIEAHVQRATEVNHDQQAALNIFNKAKAYFRQTCQKK</sequence>